<feature type="region of interest" description="Disordered" evidence="1">
    <location>
        <begin position="66"/>
        <end position="153"/>
    </location>
</feature>
<evidence type="ECO:0000256" key="1">
    <source>
        <dbReference type="SAM" id="MobiDB-lite"/>
    </source>
</evidence>
<comment type="caution">
    <text evidence="2">The sequence shown here is derived from an EMBL/GenBank/DDBJ whole genome shotgun (WGS) entry which is preliminary data.</text>
</comment>
<protein>
    <submittedName>
        <fullName evidence="2">Uncharacterized protein</fullName>
    </submittedName>
</protein>
<reference evidence="2" key="1">
    <citation type="submission" date="2023-07" db="EMBL/GenBank/DDBJ databases">
        <authorList>
            <consortium name="AG Swart"/>
            <person name="Singh M."/>
            <person name="Singh A."/>
            <person name="Seah K."/>
            <person name="Emmerich C."/>
        </authorList>
    </citation>
    <scope>NUCLEOTIDE SEQUENCE</scope>
    <source>
        <strain evidence="2">DP1</strain>
    </source>
</reference>
<evidence type="ECO:0000313" key="2">
    <source>
        <dbReference type="EMBL" id="CAI2376703.1"/>
    </source>
</evidence>
<dbReference type="AlphaFoldDB" id="A0AAD2D1U2"/>
<evidence type="ECO:0000313" key="3">
    <source>
        <dbReference type="Proteomes" id="UP001295684"/>
    </source>
</evidence>
<organism evidence="2 3">
    <name type="scientific">Euplotes crassus</name>
    <dbReference type="NCBI Taxonomy" id="5936"/>
    <lineage>
        <taxon>Eukaryota</taxon>
        <taxon>Sar</taxon>
        <taxon>Alveolata</taxon>
        <taxon>Ciliophora</taxon>
        <taxon>Intramacronucleata</taxon>
        <taxon>Spirotrichea</taxon>
        <taxon>Hypotrichia</taxon>
        <taxon>Euplotida</taxon>
        <taxon>Euplotidae</taxon>
        <taxon>Moneuplotes</taxon>
    </lineage>
</organism>
<name>A0AAD2D1U2_EUPCR</name>
<gene>
    <name evidence="2" type="ORF">ECRASSUSDP1_LOCUS18074</name>
</gene>
<accession>A0AAD2D1U2</accession>
<dbReference type="Proteomes" id="UP001295684">
    <property type="component" value="Unassembled WGS sequence"/>
</dbReference>
<proteinExistence type="predicted"/>
<dbReference type="EMBL" id="CAMPGE010018267">
    <property type="protein sequence ID" value="CAI2376703.1"/>
    <property type="molecule type" value="Genomic_DNA"/>
</dbReference>
<sequence>MKKLRSGPKSGSNFNIRRRKLNIGASLHVLPSRLELQKAFGDSTHEGSKPKKTGLKLAYSQVNPSCSMDKPRSVKVKPKRKSKHGYTKMSIPNVPKNYSTIFENSRPKKTQSISRFPHLTISPTKKPQEFSQSSQSRKNGSLHNSLKNKQSRGFKHENLTLSEAGLSPETQPLRSINLAFHSSYPSANSTLSKLQNKTCSKKSLKQKIDSSFLNKALDSPSHSSKVFGSPANLINTQNIKNINQINNLNMIKVIISDDRCYDSLSASNTSKNSISHESRSYFSKPG</sequence>
<feature type="region of interest" description="Disordered" evidence="1">
    <location>
        <begin position="266"/>
        <end position="286"/>
    </location>
</feature>
<keyword evidence="3" id="KW-1185">Reference proteome</keyword>
<feature type="compositionally biased region" description="Polar residues" evidence="1">
    <location>
        <begin position="121"/>
        <end position="148"/>
    </location>
</feature>
<feature type="compositionally biased region" description="Basic residues" evidence="1">
    <location>
        <begin position="73"/>
        <end position="86"/>
    </location>
</feature>